<evidence type="ECO:0000313" key="3">
    <source>
        <dbReference type="Proteomes" id="UP000204391"/>
    </source>
</evidence>
<dbReference type="EMBL" id="CP022437">
    <property type="protein sequence ID" value="ASN05006.1"/>
    <property type="molecule type" value="Genomic_DNA"/>
</dbReference>
<sequence length="97" mass="11307">MIIFPILITLSLVFYVYYKVAILKSDDNLTQAYLNAKSRICLGSFILFFAINQYIFYQTRISLFVGIAFLILGVMQLSRGIKEAGHYKNEWKRLNNE</sequence>
<feature type="transmembrane region" description="Helical" evidence="1">
    <location>
        <begin position="6"/>
        <end position="24"/>
    </location>
</feature>
<keyword evidence="1" id="KW-0472">Membrane</keyword>
<keyword evidence="1" id="KW-0812">Transmembrane</keyword>
<protein>
    <recommendedName>
        <fullName evidence="4">YtpI-like protein</fullName>
    </recommendedName>
</protein>
<dbReference type="InterPro" id="IPR025618">
    <property type="entry name" value="YtpI"/>
</dbReference>
<evidence type="ECO:0008006" key="4">
    <source>
        <dbReference type="Google" id="ProtNLM"/>
    </source>
</evidence>
<evidence type="ECO:0000256" key="1">
    <source>
        <dbReference type="SAM" id="Phobius"/>
    </source>
</evidence>
<dbReference type="Pfam" id="PF14007">
    <property type="entry name" value="YtpI"/>
    <property type="match status" value="1"/>
</dbReference>
<name>A0A221MBF5_9BACI</name>
<feature type="transmembrane region" description="Helical" evidence="1">
    <location>
        <begin position="61"/>
        <end position="78"/>
    </location>
</feature>
<reference evidence="2 3" key="1">
    <citation type="journal article" date="2003" name="Int. J. Syst. Evol. Microbiol.">
        <title>Virgibacillus carmonensis sp. nov., Virgibacillus necropolis sp. nov. and Virgibacillus picturae sp. nov., three novel species isolated from deteriorated mural paintings, transfer of the species of the genus salibacillus to Virgibacillus, as Virgibacillus marismortui comb. nov. and Virgibacillus salexigens comb. nov., and emended description of the genus Virgibacillus.</title>
        <authorList>
            <person name="Heyrman J."/>
            <person name="Logan N.A."/>
            <person name="Busse H.J."/>
            <person name="Balcaen A."/>
            <person name="Lebbe L."/>
            <person name="Rodriguez-Diaz M."/>
            <person name="Swings J."/>
            <person name="De Vos P."/>
        </authorList>
    </citation>
    <scope>NUCLEOTIDE SEQUENCE [LARGE SCALE GENOMIC DNA]</scope>
    <source>
        <strain evidence="2 3">LMG 19488</strain>
    </source>
</reference>
<dbReference type="OrthoDB" id="2453019at2"/>
<evidence type="ECO:0000313" key="2">
    <source>
        <dbReference type="EMBL" id="ASN05006.1"/>
    </source>
</evidence>
<dbReference type="RefSeq" id="WP_089531857.1">
    <property type="nucleotide sequence ID" value="NZ_CP022437.1"/>
</dbReference>
<organism evidence="2 3">
    <name type="scientific">Virgibacillus necropolis</name>
    <dbReference type="NCBI Taxonomy" id="163877"/>
    <lineage>
        <taxon>Bacteria</taxon>
        <taxon>Bacillati</taxon>
        <taxon>Bacillota</taxon>
        <taxon>Bacilli</taxon>
        <taxon>Bacillales</taxon>
        <taxon>Bacillaceae</taxon>
        <taxon>Virgibacillus</taxon>
    </lineage>
</organism>
<accession>A0A221MBF5</accession>
<dbReference type="AlphaFoldDB" id="A0A221MBF5"/>
<feature type="transmembrane region" description="Helical" evidence="1">
    <location>
        <begin position="36"/>
        <end position="55"/>
    </location>
</feature>
<gene>
    <name evidence="2" type="ORF">CFK40_08270</name>
</gene>
<dbReference type="Proteomes" id="UP000204391">
    <property type="component" value="Chromosome"/>
</dbReference>
<keyword evidence="1" id="KW-1133">Transmembrane helix</keyword>
<dbReference type="KEGG" id="vne:CFK40_08270"/>
<proteinExistence type="predicted"/>
<keyword evidence="3" id="KW-1185">Reference proteome</keyword>